<dbReference type="SUPFAM" id="SSF74650">
    <property type="entry name" value="Galactose mutarotase-like"/>
    <property type="match status" value="1"/>
</dbReference>
<name>A0A3R7C862_APHAT</name>
<evidence type="ECO:0000256" key="1">
    <source>
        <dbReference type="ARBA" id="ARBA00001096"/>
    </source>
</evidence>
<accession>A0A3R7C862</accession>
<dbReference type="GO" id="GO:0005975">
    <property type="term" value="P:carbohydrate metabolic process"/>
    <property type="evidence" value="ECO:0007669"/>
    <property type="project" value="InterPro"/>
</dbReference>
<evidence type="ECO:0000256" key="2">
    <source>
        <dbReference type="ARBA" id="ARBA00005866"/>
    </source>
</evidence>
<dbReference type="EC" id="5.1.3.15" evidence="3 5"/>
<dbReference type="InterPro" id="IPR025532">
    <property type="entry name" value="G6P_1-epimerase"/>
</dbReference>
<dbReference type="Proteomes" id="UP000285430">
    <property type="component" value="Unassembled WGS sequence"/>
</dbReference>
<dbReference type="GO" id="GO:0047938">
    <property type="term" value="F:glucose-6-phosphate 1-epimerase activity"/>
    <property type="evidence" value="ECO:0007669"/>
    <property type="project" value="UniProtKB-UniRule"/>
</dbReference>
<dbReference type="PANTHER" id="PTHR11122">
    <property type="entry name" value="APOSPORY-ASSOCIATED PROTEIN C-RELATED"/>
    <property type="match status" value="1"/>
</dbReference>
<dbReference type="VEuPathDB" id="FungiDB:H257_05720"/>
<comment type="similarity">
    <text evidence="2 5">Belongs to the glucose-6-phosphate 1-epimerase family.</text>
</comment>
<dbReference type="AlphaFoldDB" id="A0A3R7C862"/>
<dbReference type="GO" id="GO:0030246">
    <property type="term" value="F:carbohydrate binding"/>
    <property type="evidence" value="ECO:0007669"/>
    <property type="project" value="UniProtKB-UniRule"/>
</dbReference>
<dbReference type="CDD" id="cd09020">
    <property type="entry name" value="D-hex-6-P-epi_like"/>
    <property type="match status" value="1"/>
</dbReference>
<evidence type="ECO:0000256" key="3">
    <source>
        <dbReference type="ARBA" id="ARBA00012083"/>
    </source>
</evidence>
<dbReference type="EMBL" id="QUTH01003650">
    <property type="protein sequence ID" value="RHZ18106.1"/>
    <property type="molecule type" value="Genomic_DNA"/>
</dbReference>
<dbReference type="InterPro" id="IPR014718">
    <property type="entry name" value="GH-type_carb-bd"/>
</dbReference>
<dbReference type="InterPro" id="IPR008183">
    <property type="entry name" value="Aldose_1/G6P_1-epimerase"/>
</dbReference>
<dbReference type="InterPro" id="IPR011013">
    <property type="entry name" value="Gal_mutarotase_sf_dom"/>
</dbReference>
<dbReference type="PANTHER" id="PTHR11122:SF13">
    <property type="entry name" value="GLUCOSE-6-PHOSPHATE 1-EPIMERASE"/>
    <property type="match status" value="1"/>
</dbReference>
<evidence type="ECO:0000256" key="5">
    <source>
        <dbReference type="PIRNR" id="PIRNR016020"/>
    </source>
</evidence>
<dbReference type="GO" id="GO:0005737">
    <property type="term" value="C:cytoplasm"/>
    <property type="evidence" value="ECO:0007669"/>
    <property type="project" value="TreeGrafter"/>
</dbReference>
<dbReference type="PIRSF" id="PIRSF016020">
    <property type="entry name" value="PHexose_mutarotase"/>
    <property type="match status" value="1"/>
</dbReference>
<protein>
    <recommendedName>
        <fullName evidence="3 5">glucose-6-phosphate 1-epimerase</fullName>
        <ecNumber evidence="3 5">5.1.3.15</ecNumber>
    </recommendedName>
</protein>
<proteinExistence type="inferred from homology"/>
<sequence length="302" mass="32594">MPVTTTTTAASAVVHLTHERSGASADVHLYGATVTSFRPSAGAPDVLFVSKKAILDGSKPIRGGIPLVFPQFGAGLVPSKLPSHGFARTSTWTLVDTEDFVDSVTATFSLVTTKHQLVDWPHAVRLLYTVTLSQNHLTTALHITNTDTESWGCQALLHTYFLVPDASPSLVTSALPNVTVSGLAGLEYACKVRKETLIESRDAVPIETETDSVYKDTPERLTVQLGASRTVRIEKRAYVVGNGAVPSDAVVWNPWSDKAHGLSDFADDEYPTMLCVEPGVVTRVQLVQPQQTLVLKQTLSML</sequence>
<comment type="catalytic activity">
    <reaction evidence="1">
        <text>alpha-D-glucose 6-phosphate = beta-D-glucose 6-phosphate</text>
        <dbReference type="Rhea" id="RHEA:16249"/>
        <dbReference type="ChEBI" id="CHEBI:58225"/>
        <dbReference type="ChEBI" id="CHEBI:58247"/>
        <dbReference type="EC" id="5.1.3.15"/>
    </reaction>
</comment>
<keyword evidence="4 5" id="KW-0413">Isomerase</keyword>
<dbReference type="Gene3D" id="2.70.98.10">
    <property type="match status" value="1"/>
</dbReference>
<evidence type="ECO:0000313" key="7">
    <source>
        <dbReference type="EMBL" id="RHZ18106.1"/>
    </source>
</evidence>
<gene>
    <name evidence="7" type="ORF">DYB37_009666</name>
</gene>
<evidence type="ECO:0000256" key="4">
    <source>
        <dbReference type="ARBA" id="ARBA00023235"/>
    </source>
</evidence>
<feature type="active site" evidence="6">
    <location>
        <position position="277"/>
    </location>
</feature>
<reference evidence="7 8" key="1">
    <citation type="submission" date="2018-08" db="EMBL/GenBank/DDBJ databases">
        <title>Aphanomyces genome sequencing and annotation.</title>
        <authorList>
            <person name="Minardi D."/>
            <person name="Oidtmann B."/>
            <person name="Van Der Giezen M."/>
            <person name="Studholme D.J."/>
        </authorList>
    </citation>
    <scope>NUCLEOTIDE SEQUENCE [LARGE SCALE GENOMIC DNA]</scope>
    <source>
        <strain evidence="7 8">Da</strain>
    </source>
</reference>
<evidence type="ECO:0000313" key="8">
    <source>
        <dbReference type="Proteomes" id="UP000285430"/>
    </source>
</evidence>
<evidence type="ECO:0000256" key="6">
    <source>
        <dbReference type="PIRSR" id="PIRSR016020-1"/>
    </source>
</evidence>
<comment type="caution">
    <text evidence="7">The sequence shown here is derived from an EMBL/GenBank/DDBJ whole genome shotgun (WGS) entry which is preliminary data.</text>
</comment>
<dbReference type="Pfam" id="PF01263">
    <property type="entry name" value="Aldose_epim"/>
    <property type="match status" value="1"/>
</dbReference>
<feature type="active site" evidence="6">
    <location>
        <position position="158"/>
    </location>
</feature>
<organism evidence="7 8">
    <name type="scientific">Aphanomyces astaci</name>
    <name type="common">Crayfish plague agent</name>
    <dbReference type="NCBI Taxonomy" id="112090"/>
    <lineage>
        <taxon>Eukaryota</taxon>
        <taxon>Sar</taxon>
        <taxon>Stramenopiles</taxon>
        <taxon>Oomycota</taxon>
        <taxon>Saprolegniomycetes</taxon>
        <taxon>Saprolegniales</taxon>
        <taxon>Verrucalvaceae</taxon>
        <taxon>Aphanomyces</taxon>
    </lineage>
</organism>